<dbReference type="EMBL" id="JAUQSY010000021">
    <property type="protein sequence ID" value="MDO7877504.1"/>
    <property type="molecule type" value="Genomic_DNA"/>
</dbReference>
<keyword evidence="2" id="KW-1185">Reference proteome</keyword>
<accession>A0ABT9BGW4</accession>
<protein>
    <recommendedName>
        <fullName evidence="3">STAS domain-containing protein</fullName>
    </recommendedName>
</protein>
<organism evidence="1 2">
    <name type="scientific">Hymenobacter aranciens</name>
    <dbReference type="NCBI Taxonomy" id="3063996"/>
    <lineage>
        <taxon>Bacteria</taxon>
        <taxon>Pseudomonadati</taxon>
        <taxon>Bacteroidota</taxon>
        <taxon>Cytophagia</taxon>
        <taxon>Cytophagales</taxon>
        <taxon>Hymenobacteraceae</taxon>
        <taxon>Hymenobacter</taxon>
    </lineage>
</organism>
<proteinExistence type="predicted"/>
<comment type="caution">
    <text evidence="1">The sequence shown here is derived from an EMBL/GenBank/DDBJ whole genome shotgun (WGS) entry which is preliminary data.</text>
</comment>
<reference evidence="1" key="1">
    <citation type="submission" date="2023-07" db="EMBL/GenBank/DDBJ databases">
        <authorList>
            <person name="Kim M.K."/>
        </authorList>
    </citation>
    <scope>NUCLEOTIDE SEQUENCE</scope>
    <source>
        <strain evidence="1">ASUV-10-1</strain>
    </source>
</reference>
<gene>
    <name evidence="1" type="ORF">Q5H93_22385</name>
</gene>
<name>A0ABT9BGW4_9BACT</name>
<evidence type="ECO:0008006" key="3">
    <source>
        <dbReference type="Google" id="ProtNLM"/>
    </source>
</evidence>
<sequence>MGSALAIIVFITAALILFISRQRILPHKNTTLPASTGSVVSRNQWTTTLQGEVAILAAGESHDIIEYGFVWGLIHKDAELASTRETLFEAKQLIIDFSLLKWAGHCSCEYHLLNQTYKTLKGKPIIFCGISPDLQFIFDTLGCTEIAPALFVLPTLKDALLHYEASKEFYPDSSNG</sequence>
<dbReference type="RefSeq" id="WP_305008943.1">
    <property type="nucleotide sequence ID" value="NZ_JAUQSY010000021.1"/>
</dbReference>
<dbReference type="Proteomes" id="UP001176429">
    <property type="component" value="Unassembled WGS sequence"/>
</dbReference>
<evidence type="ECO:0000313" key="1">
    <source>
        <dbReference type="EMBL" id="MDO7877504.1"/>
    </source>
</evidence>
<evidence type="ECO:0000313" key="2">
    <source>
        <dbReference type="Proteomes" id="UP001176429"/>
    </source>
</evidence>